<accession>A0A0F9U8I9</accession>
<name>A0A0F9U8I9_9ZZZZ</name>
<dbReference type="InterPro" id="IPR013783">
    <property type="entry name" value="Ig-like_fold"/>
</dbReference>
<evidence type="ECO:0008006" key="2">
    <source>
        <dbReference type="Google" id="ProtNLM"/>
    </source>
</evidence>
<dbReference type="EMBL" id="LAZR01000182">
    <property type="protein sequence ID" value="KKN83672.1"/>
    <property type="molecule type" value="Genomic_DNA"/>
</dbReference>
<evidence type="ECO:0000313" key="1">
    <source>
        <dbReference type="EMBL" id="KKN83672.1"/>
    </source>
</evidence>
<dbReference type="Gene3D" id="2.60.40.10">
    <property type="entry name" value="Immunoglobulins"/>
    <property type="match status" value="1"/>
</dbReference>
<proteinExistence type="predicted"/>
<gene>
    <name evidence="1" type="ORF">LCGC14_0297340</name>
</gene>
<sequence length="152" mass="15834">MPKSFYSSSVCRSDPITIVIALVSSLHASPAPAGELFGDIMALPNAEPATVSAPVSAGDSVTANGATSAPIGKVDIPKGVELKPLSNQLIELCSVTGNTCESQVTDSTGYYQFDDVKGGTYRLQTLGSDGALLKNEITVPSDTFKELRILAR</sequence>
<dbReference type="AlphaFoldDB" id="A0A0F9U8I9"/>
<organism evidence="1">
    <name type="scientific">marine sediment metagenome</name>
    <dbReference type="NCBI Taxonomy" id="412755"/>
    <lineage>
        <taxon>unclassified sequences</taxon>
        <taxon>metagenomes</taxon>
        <taxon>ecological metagenomes</taxon>
    </lineage>
</organism>
<protein>
    <recommendedName>
        <fullName evidence="2">SD-repeat containing protein B domain-containing protein</fullName>
    </recommendedName>
</protein>
<comment type="caution">
    <text evidence="1">The sequence shown here is derived from an EMBL/GenBank/DDBJ whole genome shotgun (WGS) entry which is preliminary data.</text>
</comment>
<reference evidence="1" key="1">
    <citation type="journal article" date="2015" name="Nature">
        <title>Complex archaea that bridge the gap between prokaryotes and eukaryotes.</title>
        <authorList>
            <person name="Spang A."/>
            <person name="Saw J.H."/>
            <person name="Jorgensen S.L."/>
            <person name="Zaremba-Niedzwiedzka K."/>
            <person name="Martijn J."/>
            <person name="Lind A.E."/>
            <person name="van Eijk R."/>
            <person name="Schleper C."/>
            <person name="Guy L."/>
            <person name="Ettema T.J."/>
        </authorList>
    </citation>
    <scope>NUCLEOTIDE SEQUENCE</scope>
</reference>
<dbReference type="SUPFAM" id="SSF117074">
    <property type="entry name" value="Hypothetical protein PA1324"/>
    <property type="match status" value="1"/>
</dbReference>